<evidence type="ECO:0000313" key="3">
    <source>
        <dbReference type="Proteomes" id="UP000050791"/>
    </source>
</evidence>
<organism evidence="3 4">
    <name type="scientific">Schistosoma mattheei</name>
    <dbReference type="NCBI Taxonomy" id="31246"/>
    <lineage>
        <taxon>Eukaryota</taxon>
        <taxon>Metazoa</taxon>
        <taxon>Spiralia</taxon>
        <taxon>Lophotrochozoa</taxon>
        <taxon>Platyhelminthes</taxon>
        <taxon>Trematoda</taxon>
        <taxon>Digenea</taxon>
        <taxon>Strigeidida</taxon>
        <taxon>Schistosomatoidea</taxon>
        <taxon>Schistosomatidae</taxon>
        <taxon>Schistosoma</taxon>
    </lineage>
</organism>
<proteinExistence type="predicted"/>
<name>A0AA85BEH7_9TREM</name>
<keyword evidence="2" id="KW-0812">Transmembrane</keyword>
<dbReference type="Proteomes" id="UP000050791">
    <property type="component" value="Unassembled WGS sequence"/>
</dbReference>
<evidence type="ECO:0008006" key="5">
    <source>
        <dbReference type="Google" id="ProtNLM"/>
    </source>
</evidence>
<evidence type="ECO:0000256" key="1">
    <source>
        <dbReference type="SAM" id="MobiDB-lite"/>
    </source>
</evidence>
<protein>
    <recommendedName>
        <fullName evidence="5">G_PROTEIN_RECEP_F1_2 domain-containing protein</fullName>
    </recommendedName>
</protein>
<feature type="compositionally biased region" description="Low complexity" evidence="1">
    <location>
        <begin position="153"/>
        <end position="173"/>
    </location>
</feature>
<evidence type="ECO:0000313" key="4">
    <source>
        <dbReference type="WBParaSite" id="SMTH1_51150.1"/>
    </source>
</evidence>
<evidence type="ECO:0000256" key="2">
    <source>
        <dbReference type="SAM" id="Phobius"/>
    </source>
</evidence>
<feature type="transmembrane region" description="Helical" evidence="2">
    <location>
        <begin position="72"/>
        <end position="92"/>
    </location>
</feature>
<sequence>MNKSHEFTHLIHTTINANNYQLQSTDLTVLCLCITLIILTWLTNCILLGGILQTKGNAIAALLHVTLNLPPSIVNILFDTLFCNLTFLQTFFSSLDTYLRLKNPIFYLSSSYRRPALWLKIGSPWFMACIQSIGQITLSDRRHVKLYTGTIETSSSSSSSSLSSVTSTTYKER</sequence>
<dbReference type="AlphaFoldDB" id="A0AA85BEH7"/>
<dbReference type="WBParaSite" id="SMTH1_51150.1">
    <property type="protein sequence ID" value="SMTH1_51150.1"/>
    <property type="gene ID" value="SMTH1_51150"/>
</dbReference>
<keyword evidence="2" id="KW-1133">Transmembrane helix</keyword>
<reference evidence="4" key="1">
    <citation type="submission" date="2023-11" db="UniProtKB">
        <authorList>
            <consortium name="WormBaseParasite"/>
        </authorList>
    </citation>
    <scope>IDENTIFICATION</scope>
</reference>
<keyword evidence="2" id="KW-0472">Membrane</keyword>
<accession>A0AA85BEH7</accession>
<feature type="transmembrane region" description="Helical" evidence="2">
    <location>
        <begin position="27"/>
        <end position="52"/>
    </location>
</feature>
<feature type="region of interest" description="Disordered" evidence="1">
    <location>
        <begin position="152"/>
        <end position="173"/>
    </location>
</feature>